<reference evidence="9 10" key="1">
    <citation type="journal article" date="2016" name="BMC Genomics">
        <title>Genome sequencing and secondary metabolism of the postharvest pathogen Penicillium griseofulvum.</title>
        <authorList>
            <person name="Banani H."/>
            <person name="Marcet-Houben M."/>
            <person name="Ballester A.R."/>
            <person name="Abbruscato P."/>
            <person name="Gonzalez-Candelas L."/>
            <person name="Gabaldon T."/>
            <person name="Spadaro D."/>
        </authorList>
    </citation>
    <scope>NUCLEOTIDE SEQUENCE [LARGE SCALE GENOMIC DNA]</scope>
    <source>
        <strain evidence="9 10">PG3</strain>
    </source>
</reference>
<dbReference type="RefSeq" id="XP_040652836.1">
    <property type="nucleotide sequence ID" value="XM_040795159.1"/>
</dbReference>
<dbReference type="Pfam" id="PF01127">
    <property type="entry name" value="Sdh_cyt"/>
    <property type="match status" value="1"/>
</dbReference>
<dbReference type="PANTHER" id="PTHR10978">
    <property type="entry name" value="SUCCINATE DEHYDROGENASE CYTOCHROME B560 SUBUNIT"/>
    <property type="match status" value="1"/>
</dbReference>
<protein>
    <submittedName>
        <fullName evidence="9">Succinate dehydrogenase, cytochrome b556 subunit</fullName>
    </submittedName>
</protein>
<evidence type="ECO:0000256" key="6">
    <source>
        <dbReference type="ARBA" id="ARBA00023004"/>
    </source>
</evidence>
<evidence type="ECO:0000256" key="2">
    <source>
        <dbReference type="ARBA" id="ARBA00022617"/>
    </source>
</evidence>
<dbReference type="Gene3D" id="1.20.1300.10">
    <property type="entry name" value="Fumarate reductase/succinate dehydrogenase, transmembrane subunit"/>
    <property type="match status" value="1"/>
</dbReference>
<dbReference type="CDD" id="cd03499">
    <property type="entry name" value="SQR_TypeC_SdhC"/>
    <property type="match status" value="1"/>
</dbReference>
<dbReference type="GO" id="GO:0009055">
    <property type="term" value="F:electron transfer activity"/>
    <property type="evidence" value="ECO:0007669"/>
    <property type="project" value="InterPro"/>
</dbReference>
<dbReference type="GO" id="GO:0006099">
    <property type="term" value="P:tricarboxylic acid cycle"/>
    <property type="evidence" value="ECO:0007669"/>
    <property type="project" value="InterPro"/>
</dbReference>
<dbReference type="GO" id="GO:0016020">
    <property type="term" value="C:membrane"/>
    <property type="evidence" value="ECO:0007669"/>
    <property type="project" value="UniProtKB-SubCell"/>
</dbReference>
<dbReference type="OMA" id="PHDATHY"/>
<organism evidence="9 10">
    <name type="scientific">Penicillium patulum</name>
    <name type="common">Penicillium griseofulvum</name>
    <dbReference type="NCBI Taxonomy" id="5078"/>
    <lineage>
        <taxon>Eukaryota</taxon>
        <taxon>Fungi</taxon>
        <taxon>Dikarya</taxon>
        <taxon>Ascomycota</taxon>
        <taxon>Pezizomycotina</taxon>
        <taxon>Eurotiomycetes</taxon>
        <taxon>Eurotiomycetidae</taxon>
        <taxon>Eurotiales</taxon>
        <taxon>Aspergillaceae</taxon>
        <taxon>Penicillium</taxon>
    </lineage>
</organism>
<feature type="transmembrane region" description="Helical" evidence="8">
    <location>
        <begin position="164"/>
        <end position="182"/>
    </location>
</feature>
<dbReference type="PANTHER" id="PTHR10978:SF5">
    <property type="entry name" value="SUCCINATE DEHYDROGENASE CYTOCHROME B560 SUBUNIT, MITOCHONDRIAL"/>
    <property type="match status" value="1"/>
</dbReference>
<dbReference type="STRING" id="5078.A0A135LZE6"/>
<keyword evidence="2" id="KW-0349">Heme</keyword>
<feature type="transmembrane region" description="Helical" evidence="8">
    <location>
        <begin position="116"/>
        <end position="139"/>
    </location>
</feature>
<keyword evidence="4" id="KW-0479">Metal-binding</keyword>
<dbReference type="NCBIfam" id="TIGR02970">
    <property type="entry name" value="succ_dehyd_cytB"/>
    <property type="match status" value="1"/>
</dbReference>
<keyword evidence="3 8" id="KW-0812">Transmembrane</keyword>
<dbReference type="InterPro" id="IPR034804">
    <property type="entry name" value="SQR/QFR_C/D"/>
</dbReference>
<evidence type="ECO:0000313" key="9">
    <source>
        <dbReference type="EMBL" id="KXG54301.1"/>
    </source>
</evidence>
<dbReference type="InterPro" id="IPR000701">
    <property type="entry name" value="SuccDH_FuR_B_TM-su"/>
</dbReference>
<sequence>MFSIRLRPLQGYARSAQIGLGRAGVTSRCAIPRSFGLRYSSQLNKTPKNADILIQQRLRRPVSPHLSIYRPQITWIVSIATRITGVALSGGLYLYATAYLASPLFGWNIGSESLVAAFSSLSPSVQFALKFGAALPFVFHGMNGMRHLVWDTGRMLTNQQISRSGWTVVGASTVVAVLLALWKPKKDDAEVV</sequence>
<dbReference type="OrthoDB" id="588261at2759"/>
<dbReference type="GO" id="GO:0046872">
    <property type="term" value="F:metal ion binding"/>
    <property type="evidence" value="ECO:0007669"/>
    <property type="project" value="UniProtKB-KW"/>
</dbReference>
<gene>
    <name evidence="9" type="ORF">PGRI_074450</name>
</gene>
<evidence type="ECO:0000256" key="1">
    <source>
        <dbReference type="ARBA" id="ARBA00004141"/>
    </source>
</evidence>
<evidence type="ECO:0000256" key="4">
    <source>
        <dbReference type="ARBA" id="ARBA00022723"/>
    </source>
</evidence>
<dbReference type="SUPFAM" id="SSF81343">
    <property type="entry name" value="Fumarate reductase respiratory complex transmembrane subunits"/>
    <property type="match status" value="1"/>
</dbReference>
<dbReference type="GO" id="GO:0006121">
    <property type="term" value="P:mitochondrial electron transport, succinate to ubiquinone"/>
    <property type="evidence" value="ECO:0007669"/>
    <property type="project" value="TreeGrafter"/>
</dbReference>
<evidence type="ECO:0000256" key="5">
    <source>
        <dbReference type="ARBA" id="ARBA00022989"/>
    </source>
</evidence>
<dbReference type="GeneID" id="63710459"/>
<dbReference type="InterPro" id="IPR014314">
    <property type="entry name" value="Succ_DH_cytb556"/>
</dbReference>
<evidence type="ECO:0000256" key="8">
    <source>
        <dbReference type="SAM" id="Phobius"/>
    </source>
</evidence>
<dbReference type="AlphaFoldDB" id="A0A135LZE6"/>
<keyword evidence="5 8" id="KW-1133">Transmembrane helix</keyword>
<feature type="transmembrane region" description="Helical" evidence="8">
    <location>
        <begin position="73"/>
        <end position="96"/>
    </location>
</feature>
<evidence type="ECO:0000256" key="3">
    <source>
        <dbReference type="ARBA" id="ARBA00022692"/>
    </source>
</evidence>
<name>A0A135LZE6_PENPA</name>
<dbReference type="Proteomes" id="UP000070168">
    <property type="component" value="Unassembled WGS sequence"/>
</dbReference>
<accession>A0A135LZE6</accession>
<dbReference type="PROSITE" id="PS01001">
    <property type="entry name" value="SDH_CYT_2"/>
    <property type="match status" value="1"/>
</dbReference>
<dbReference type="GO" id="GO:0005739">
    <property type="term" value="C:mitochondrion"/>
    <property type="evidence" value="ECO:0007669"/>
    <property type="project" value="GOC"/>
</dbReference>
<dbReference type="EMBL" id="LHQR01000013">
    <property type="protein sequence ID" value="KXG54301.1"/>
    <property type="molecule type" value="Genomic_DNA"/>
</dbReference>
<proteinExistence type="predicted"/>
<keyword evidence="7 8" id="KW-0472">Membrane</keyword>
<keyword evidence="10" id="KW-1185">Reference proteome</keyword>
<evidence type="ECO:0000256" key="7">
    <source>
        <dbReference type="ARBA" id="ARBA00023136"/>
    </source>
</evidence>
<dbReference type="InterPro" id="IPR018495">
    <property type="entry name" value="Succ_DH_cyt_bsu_CS"/>
</dbReference>
<evidence type="ECO:0000313" key="10">
    <source>
        <dbReference type="Proteomes" id="UP000070168"/>
    </source>
</evidence>
<comment type="caution">
    <text evidence="9">The sequence shown here is derived from an EMBL/GenBank/DDBJ whole genome shotgun (WGS) entry which is preliminary data.</text>
</comment>
<comment type="subcellular location">
    <subcellularLocation>
        <location evidence="1">Membrane</location>
        <topology evidence="1">Multi-pass membrane protein</topology>
    </subcellularLocation>
</comment>
<keyword evidence="6" id="KW-0408">Iron</keyword>